<dbReference type="KEGG" id="ebi:EbC_pEb17200670"/>
<geneLocation type="plasmid" evidence="2 3">
    <name>pEB170</name>
</geneLocation>
<protein>
    <submittedName>
        <fullName evidence="2">Uncharacterized protein</fullName>
    </submittedName>
</protein>
<organism evidence="3">
    <name type="scientific">Erwinia billingiae (strain Eb661)</name>
    <dbReference type="NCBI Taxonomy" id="634500"/>
    <lineage>
        <taxon>Bacteria</taxon>
        <taxon>Pseudomonadati</taxon>
        <taxon>Pseudomonadota</taxon>
        <taxon>Gammaproteobacteria</taxon>
        <taxon>Enterobacterales</taxon>
        <taxon>Erwiniaceae</taxon>
        <taxon>Erwinia</taxon>
    </lineage>
</organism>
<sequence>MNRSKEEKLADVMLGEAVLKLLHDGGALNRTSLTEKLTDMAAREVEPARQQACLHAINDVSRSRDRTGPGAANGGATMSQFLAADGPAGDRKKH</sequence>
<feature type="region of interest" description="Disordered" evidence="1">
    <location>
        <begin position="59"/>
        <end position="94"/>
    </location>
</feature>
<dbReference type="AlphaFoldDB" id="D8MJS2"/>
<evidence type="ECO:0000313" key="3">
    <source>
        <dbReference type="Proteomes" id="UP000008793"/>
    </source>
</evidence>
<evidence type="ECO:0000313" key="2">
    <source>
        <dbReference type="EMBL" id="CAX53520.1"/>
    </source>
</evidence>
<keyword evidence="3" id="KW-1185">Reference proteome</keyword>
<keyword evidence="2" id="KW-0614">Plasmid</keyword>
<dbReference type="HOGENOM" id="CLU_157140_1_0_6"/>
<dbReference type="Proteomes" id="UP000008793">
    <property type="component" value="Plasmid pEB170"/>
</dbReference>
<dbReference type="GeneID" id="90514505"/>
<name>D8MJS2_ERWBE</name>
<dbReference type="RefSeq" id="WP_013199887.1">
    <property type="nucleotide sequence ID" value="NC_014305.1"/>
</dbReference>
<proteinExistence type="predicted"/>
<reference evidence="2 3" key="1">
    <citation type="journal article" date="2010" name="BMC Genomics">
        <title>Genome comparison of the epiphytic bacteria Erwinia billingiae and E. tasmaniensis with the pear pathogen E. pyrifoliae.</title>
        <authorList>
            <person name="Kube M."/>
            <person name="Migdoll A.M."/>
            <person name="Gehring I."/>
            <person name="Heitmann K."/>
            <person name="Mayer Y."/>
            <person name="Kuhl H."/>
            <person name="Knaust F."/>
            <person name="Geider K."/>
            <person name="Reinhardt R."/>
        </authorList>
    </citation>
    <scope>NUCLEOTIDE SEQUENCE [LARGE SCALE GENOMIC DNA]</scope>
    <source>
        <strain evidence="2 3">Eb661</strain>
        <plasmid evidence="2">pEB170</plasmid>
    </source>
</reference>
<gene>
    <name evidence="2" type="ordered locus">EbC_pEb17200670</name>
</gene>
<accession>D8MJS2</accession>
<evidence type="ECO:0000256" key="1">
    <source>
        <dbReference type="SAM" id="MobiDB-lite"/>
    </source>
</evidence>
<dbReference type="EMBL" id="FP236830">
    <property type="protein sequence ID" value="CAX53520.1"/>
    <property type="molecule type" value="Genomic_DNA"/>
</dbReference>